<dbReference type="PROSITE" id="PS50932">
    <property type="entry name" value="HTH_LACI_2"/>
    <property type="match status" value="1"/>
</dbReference>
<dbReference type="InterPro" id="IPR028082">
    <property type="entry name" value="Peripla_BP_I"/>
</dbReference>
<dbReference type="CDD" id="cd01574">
    <property type="entry name" value="PBP1_LacI"/>
    <property type="match status" value="1"/>
</dbReference>
<evidence type="ECO:0000256" key="2">
    <source>
        <dbReference type="ARBA" id="ARBA00023125"/>
    </source>
</evidence>
<keyword evidence="3" id="KW-0804">Transcription</keyword>
<evidence type="ECO:0000256" key="1">
    <source>
        <dbReference type="ARBA" id="ARBA00023015"/>
    </source>
</evidence>
<dbReference type="PANTHER" id="PTHR30146:SF153">
    <property type="entry name" value="LACTOSE OPERON REPRESSOR"/>
    <property type="match status" value="1"/>
</dbReference>
<evidence type="ECO:0000313" key="6">
    <source>
        <dbReference type="Proteomes" id="UP000386847"/>
    </source>
</evidence>
<accession>A0A5Q2FH14</accession>
<dbReference type="AlphaFoldDB" id="A0A5Q2FH14"/>
<gene>
    <name evidence="5" type="ORF">Rai3103_04320</name>
</gene>
<evidence type="ECO:0000259" key="4">
    <source>
        <dbReference type="PROSITE" id="PS50932"/>
    </source>
</evidence>
<dbReference type="Gene3D" id="1.10.260.40">
    <property type="entry name" value="lambda repressor-like DNA-binding domains"/>
    <property type="match status" value="1"/>
</dbReference>
<dbReference type="InterPro" id="IPR000843">
    <property type="entry name" value="HTH_LacI"/>
</dbReference>
<dbReference type="Proteomes" id="UP000386847">
    <property type="component" value="Chromosome"/>
</dbReference>
<evidence type="ECO:0000256" key="3">
    <source>
        <dbReference type="ARBA" id="ARBA00023163"/>
    </source>
</evidence>
<dbReference type="InterPro" id="IPR010982">
    <property type="entry name" value="Lambda_DNA-bd_dom_sf"/>
</dbReference>
<reference evidence="5 6" key="1">
    <citation type="submission" date="2019-10" db="EMBL/GenBank/DDBJ databases">
        <title>Genomic analysis of Raineyella sp. CBA3103.</title>
        <authorList>
            <person name="Roh S.W."/>
        </authorList>
    </citation>
    <scope>NUCLEOTIDE SEQUENCE [LARGE SCALE GENOMIC DNA]</scope>
    <source>
        <strain evidence="5 6">CBA3103</strain>
    </source>
</reference>
<dbReference type="SUPFAM" id="SSF47413">
    <property type="entry name" value="lambda repressor-like DNA-binding domains"/>
    <property type="match status" value="1"/>
</dbReference>
<sequence length="326" mass="34964">MADVALLAGVSSQTVSRVARGELSVKPATAEKVRAAMRELGYLPNRAARALRYGSFGTIGVVGHQLSRTGEAHITEAVIEALRERDYSVMLIDTPTTSAADLLDAFTKLGQSVDGMVVLRLETQKPARVELPARMPIVVGDFRYADSHTAVGTDQAGGTRLAVDHLLGLGHRTIHHVSGPRSSVQATAREEAWTAALREAGREVPQVLRGDWTPRSGYAAGLRLVADPAVTAVFCANDEMAQGVLRALHEAGRRVPEDVSVVGFDDLMAEWLWPPLTTIAQDFTTIGRELVSALIEQLGAPDRVATKRILVSARLVVRKSTGPARG</sequence>
<protein>
    <submittedName>
        <fullName evidence="5">LacI family DNA-binding transcriptional regulator</fullName>
    </submittedName>
</protein>
<evidence type="ECO:0000313" key="5">
    <source>
        <dbReference type="EMBL" id="QGF25077.1"/>
    </source>
</evidence>
<dbReference type="Pfam" id="PF13377">
    <property type="entry name" value="Peripla_BP_3"/>
    <property type="match status" value="1"/>
</dbReference>
<keyword evidence="6" id="KW-1185">Reference proteome</keyword>
<dbReference type="Pfam" id="PF00356">
    <property type="entry name" value="LacI"/>
    <property type="match status" value="1"/>
</dbReference>
<keyword evidence="1" id="KW-0805">Transcription regulation</keyword>
<dbReference type="SUPFAM" id="SSF53822">
    <property type="entry name" value="Periplasmic binding protein-like I"/>
    <property type="match status" value="1"/>
</dbReference>
<keyword evidence="2 5" id="KW-0238">DNA-binding</keyword>
<dbReference type="PANTHER" id="PTHR30146">
    <property type="entry name" value="LACI-RELATED TRANSCRIPTIONAL REPRESSOR"/>
    <property type="match status" value="1"/>
</dbReference>
<dbReference type="GO" id="GO:0000976">
    <property type="term" value="F:transcription cis-regulatory region binding"/>
    <property type="evidence" value="ECO:0007669"/>
    <property type="project" value="TreeGrafter"/>
</dbReference>
<name>A0A5Q2FH14_9ACTN</name>
<dbReference type="InterPro" id="IPR046335">
    <property type="entry name" value="LacI/GalR-like_sensor"/>
</dbReference>
<dbReference type="CDD" id="cd01392">
    <property type="entry name" value="HTH_LacI"/>
    <property type="match status" value="1"/>
</dbReference>
<dbReference type="KEGG" id="rain:Rai3103_04320"/>
<dbReference type="GO" id="GO:0003700">
    <property type="term" value="F:DNA-binding transcription factor activity"/>
    <property type="evidence" value="ECO:0007669"/>
    <property type="project" value="TreeGrafter"/>
</dbReference>
<organism evidence="5 6">
    <name type="scientific">Raineyella fluvialis</name>
    <dbReference type="NCBI Taxonomy" id="2662261"/>
    <lineage>
        <taxon>Bacteria</taxon>
        <taxon>Bacillati</taxon>
        <taxon>Actinomycetota</taxon>
        <taxon>Actinomycetes</taxon>
        <taxon>Propionibacteriales</taxon>
        <taxon>Propionibacteriaceae</taxon>
        <taxon>Raineyella</taxon>
    </lineage>
</organism>
<dbReference type="SMART" id="SM00354">
    <property type="entry name" value="HTH_LACI"/>
    <property type="match status" value="1"/>
</dbReference>
<feature type="domain" description="HTH lacI-type" evidence="4">
    <location>
        <begin position="1"/>
        <end position="53"/>
    </location>
</feature>
<dbReference type="EMBL" id="CP045725">
    <property type="protein sequence ID" value="QGF25077.1"/>
    <property type="molecule type" value="Genomic_DNA"/>
</dbReference>
<proteinExistence type="predicted"/>
<dbReference type="Gene3D" id="3.40.50.2300">
    <property type="match status" value="2"/>
</dbReference>